<feature type="region of interest" description="Disordered" evidence="1">
    <location>
        <begin position="1"/>
        <end position="44"/>
    </location>
</feature>
<dbReference type="Proteomes" id="UP000217790">
    <property type="component" value="Unassembled WGS sequence"/>
</dbReference>
<dbReference type="EMBL" id="KZ293693">
    <property type="protein sequence ID" value="PBK85054.1"/>
    <property type="molecule type" value="Genomic_DNA"/>
</dbReference>
<sequence length="256" mass="28392">MTVGEGREPVIGVSDRPLHPTASMRPHTKPRSPPRVANKSSSSKPDFFLARRFLDFAPPTLATPQPERSSDLVRIADASTCRGWSKRKCFAGGERVDRAIVVLSTYRSPTVTVFYTAETLQDELLTIKHYCVRRSPQYAAAVQCSQISDSASQTNRRGMSNDTPFSLGTTGASSFDRHHSSLSMSPLRLFTREFRILPSAKSPKLMTFLSFQPSRGEVLTNPKVVNSLTDAWIYQSIPRLIADWYGKSASPAHMSP</sequence>
<evidence type="ECO:0000313" key="3">
    <source>
        <dbReference type="Proteomes" id="UP000217790"/>
    </source>
</evidence>
<dbReference type="AlphaFoldDB" id="A0A2H3CUC5"/>
<evidence type="ECO:0000313" key="2">
    <source>
        <dbReference type="EMBL" id="PBK85054.1"/>
    </source>
</evidence>
<evidence type="ECO:0000256" key="1">
    <source>
        <dbReference type="SAM" id="MobiDB-lite"/>
    </source>
</evidence>
<name>A0A2H3CUC5_ARMGA</name>
<dbReference type="InParanoid" id="A0A2H3CUC5"/>
<keyword evidence="3" id="KW-1185">Reference proteome</keyword>
<proteinExistence type="predicted"/>
<protein>
    <submittedName>
        <fullName evidence="2">Uncharacterized protein</fullName>
    </submittedName>
</protein>
<reference evidence="3" key="1">
    <citation type="journal article" date="2017" name="Nat. Ecol. Evol.">
        <title>Genome expansion and lineage-specific genetic innovations in the forest pathogenic fungi Armillaria.</title>
        <authorList>
            <person name="Sipos G."/>
            <person name="Prasanna A.N."/>
            <person name="Walter M.C."/>
            <person name="O'Connor E."/>
            <person name="Balint B."/>
            <person name="Krizsan K."/>
            <person name="Kiss B."/>
            <person name="Hess J."/>
            <person name="Varga T."/>
            <person name="Slot J."/>
            <person name="Riley R."/>
            <person name="Boka B."/>
            <person name="Rigling D."/>
            <person name="Barry K."/>
            <person name="Lee J."/>
            <person name="Mihaltcheva S."/>
            <person name="LaButti K."/>
            <person name="Lipzen A."/>
            <person name="Waldron R."/>
            <person name="Moloney N.M."/>
            <person name="Sperisen C."/>
            <person name="Kredics L."/>
            <person name="Vagvoelgyi C."/>
            <person name="Patrignani A."/>
            <person name="Fitzpatrick D."/>
            <person name="Nagy I."/>
            <person name="Doyle S."/>
            <person name="Anderson J.B."/>
            <person name="Grigoriev I.V."/>
            <person name="Gueldener U."/>
            <person name="Muensterkoetter M."/>
            <person name="Nagy L.G."/>
        </authorList>
    </citation>
    <scope>NUCLEOTIDE SEQUENCE [LARGE SCALE GENOMIC DNA]</scope>
    <source>
        <strain evidence="3">Ar21-2</strain>
    </source>
</reference>
<organism evidence="2 3">
    <name type="scientific">Armillaria gallica</name>
    <name type="common">Bulbous honey fungus</name>
    <name type="synonym">Armillaria bulbosa</name>
    <dbReference type="NCBI Taxonomy" id="47427"/>
    <lineage>
        <taxon>Eukaryota</taxon>
        <taxon>Fungi</taxon>
        <taxon>Dikarya</taxon>
        <taxon>Basidiomycota</taxon>
        <taxon>Agaricomycotina</taxon>
        <taxon>Agaricomycetes</taxon>
        <taxon>Agaricomycetidae</taxon>
        <taxon>Agaricales</taxon>
        <taxon>Marasmiineae</taxon>
        <taxon>Physalacriaceae</taxon>
        <taxon>Armillaria</taxon>
    </lineage>
</organism>
<gene>
    <name evidence="2" type="ORF">ARMGADRAFT_1087738</name>
</gene>
<accession>A0A2H3CUC5</accession>